<dbReference type="GO" id="GO:0006352">
    <property type="term" value="P:DNA-templated transcription initiation"/>
    <property type="evidence" value="ECO:0007669"/>
    <property type="project" value="InterPro"/>
</dbReference>
<dbReference type="Pfam" id="PF04539">
    <property type="entry name" value="Sigma70_r3"/>
    <property type="match status" value="1"/>
</dbReference>
<keyword evidence="4" id="KW-1185">Reference proteome</keyword>
<dbReference type="Pfam" id="PF04542">
    <property type="entry name" value="Sigma70_r2"/>
    <property type="match status" value="1"/>
</dbReference>
<reference evidence="3" key="1">
    <citation type="submission" date="2020-12" db="EMBL/GenBank/DDBJ databases">
        <title>Sanguibacter suaedae sp. nov., isolated from Suaeda aralocaspica.</title>
        <authorList>
            <person name="Ma Q."/>
        </authorList>
    </citation>
    <scope>NUCLEOTIDE SEQUENCE</scope>
    <source>
        <strain evidence="3">YZGR15</strain>
    </source>
</reference>
<dbReference type="InterPro" id="IPR013325">
    <property type="entry name" value="RNA_pol_sigma_r2"/>
</dbReference>
<accession>A0A934IDH3</accession>
<feature type="domain" description="RNA polymerase sigma-70 region 3" evidence="1">
    <location>
        <begin position="96"/>
        <end position="125"/>
    </location>
</feature>
<dbReference type="Proteomes" id="UP000602087">
    <property type="component" value="Unassembled WGS sequence"/>
</dbReference>
<dbReference type="InterPro" id="IPR036388">
    <property type="entry name" value="WH-like_DNA-bd_sf"/>
</dbReference>
<dbReference type="PANTHER" id="PTHR30603">
    <property type="entry name" value="RNA POLYMERASE SIGMA FACTOR RPO"/>
    <property type="match status" value="1"/>
</dbReference>
<evidence type="ECO:0000313" key="3">
    <source>
        <dbReference type="EMBL" id="MBI9114924.1"/>
    </source>
</evidence>
<evidence type="ECO:0000259" key="1">
    <source>
        <dbReference type="Pfam" id="PF04539"/>
    </source>
</evidence>
<sequence length="200" mass="20443">MLDSDVITTHLPLVGHVVSETLSRVPAHVRRDDLAAAGVAGLARAAETFDVDSGARFGTVATLVVRQHLVAHLASYDWTAQPSPRSTAGASATLAALTHELRRRPTHEEIAAATGTSVESVRAALGGTTAHDGAAPSVDLGIHVALTPAPVVPIIDPAYIPAVLTAPSPARPVPSCYAQMALLAGSVARPRDTTAVAVPA</sequence>
<dbReference type="GO" id="GO:0003700">
    <property type="term" value="F:DNA-binding transcription factor activity"/>
    <property type="evidence" value="ECO:0007669"/>
    <property type="project" value="InterPro"/>
</dbReference>
<dbReference type="InterPro" id="IPR007627">
    <property type="entry name" value="RNA_pol_sigma70_r2"/>
</dbReference>
<dbReference type="SUPFAM" id="SSF88946">
    <property type="entry name" value="Sigma2 domain of RNA polymerase sigma factors"/>
    <property type="match status" value="1"/>
</dbReference>
<dbReference type="EMBL" id="JAEINH010000005">
    <property type="protein sequence ID" value="MBI9114924.1"/>
    <property type="molecule type" value="Genomic_DNA"/>
</dbReference>
<organism evidence="3 4">
    <name type="scientific">Sanguibacter suaedae</name>
    <dbReference type="NCBI Taxonomy" id="2795737"/>
    <lineage>
        <taxon>Bacteria</taxon>
        <taxon>Bacillati</taxon>
        <taxon>Actinomycetota</taxon>
        <taxon>Actinomycetes</taxon>
        <taxon>Micrococcales</taxon>
        <taxon>Sanguibacteraceae</taxon>
        <taxon>Sanguibacter</taxon>
    </lineage>
</organism>
<dbReference type="Gene3D" id="1.10.10.10">
    <property type="entry name" value="Winged helix-like DNA-binding domain superfamily/Winged helix DNA-binding domain"/>
    <property type="match status" value="1"/>
</dbReference>
<protein>
    <submittedName>
        <fullName evidence="3">Uncharacterized protein</fullName>
    </submittedName>
</protein>
<evidence type="ECO:0000259" key="2">
    <source>
        <dbReference type="Pfam" id="PF04542"/>
    </source>
</evidence>
<proteinExistence type="predicted"/>
<feature type="domain" description="RNA polymerase sigma-70 region 2" evidence="2">
    <location>
        <begin position="7"/>
        <end position="78"/>
    </location>
</feature>
<dbReference type="RefSeq" id="WP_198733489.1">
    <property type="nucleotide sequence ID" value="NZ_JAEINH010000005.1"/>
</dbReference>
<dbReference type="PANTHER" id="PTHR30603:SF47">
    <property type="entry name" value="RNA POLYMERASE SIGMA FACTOR SIGD, CHLOROPLASTIC"/>
    <property type="match status" value="1"/>
</dbReference>
<dbReference type="InterPro" id="IPR050239">
    <property type="entry name" value="Sigma-70_RNA_pol_init_factors"/>
</dbReference>
<gene>
    <name evidence="3" type="ORF">JAV76_07855</name>
</gene>
<name>A0A934IDH3_9MICO</name>
<dbReference type="Gene3D" id="1.10.1740.10">
    <property type="match status" value="1"/>
</dbReference>
<dbReference type="AlphaFoldDB" id="A0A934IDH3"/>
<dbReference type="InterPro" id="IPR007624">
    <property type="entry name" value="RNA_pol_sigma70_r3"/>
</dbReference>
<comment type="caution">
    <text evidence="3">The sequence shown here is derived from an EMBL/GenBank/DDBJ whole genome shotgun (WGS) entry which is preliminary data.</text>
</comment>
<dbReference type="InterPro" id="IPR013324">
    <property type="entry name" value="RNA_pol_sigma_r3/r4-like"/>
</dbReference>
<dbReference type="SUPFAM" id="SSF88659">
    <property type="entry name" value="Sigma3 and sigma4 domains of RNA polymerase sigma factors"/>
    <property type="match status" value="1"/>
</dbReference>
<evidence type="ECO:0000313" key="4">
    <source>
        <dbReference type="Proteomes" id="UP000602087"/>
    </source>
</evidence>